<evidence type="ECO:0000313" key="3">
    <source>
        <dbReference type="Proteomes" id="UP000829685"/>
    </source>
</evidence>
<evidence type="ECO:0000259" key="1">
    <source>
        <dbReference type="PROSITE" id="PS51186"/>
    </source>
</evidence>
<dbReference type="GO" id="GO:0016747">
    <property type="term" value="F:acyltransferase activity, transferring groups other than amino-acyl groups"/>
    <property type="evidence" value="ECO:0007669"/>
    <property type="project" value="InterPro"/>
</dbReference>
<organism evidence="2 3">
    <name type="scientific">Neoarthrinium moseri</name>
    <dbReference type="NCBI Taxonomy" id="1658444"/>
    <lineage>
        <taxon>Eukaryota</taxon>
        <taxon>Fungi</taxon>
        <taxon>Dikarya</taxon>
        <taxon>Ascomycota</taxon>
        <taxon>Pezizomycotina</taxon>
        <taxon>Sordariomycetes</taxon>
        <taxon>Xylariomycetidae</taxon>
        <taxon>Amphisphaeriales</taxon>
        <taxon>Apiosporaceae</taxon>
        <taxon>Neoarthrinium</taxon>
    </lineage>
</organism>
<keyword evidence="3" id="KW-1185">Reference proteome</keyword>
<protein>
    <recommendedName>
        <fullName evidence="1">N-acetyltransferase domain-containing protein</fullName>
    </recommendedName>
</protein>
<feature type="domain" description="N-acetyltransferase" evidence="1">
    <location>
        <begin position="149"/>
        <end position="289"/>
    </location>
</feature>
<dbReference type="AlphaFoldDB" id="A0A9Q0AST8"/>
<gene>
    <name evidence="2" type="ORF">JX265_002208</name>
</gene>
<dbReference type="InterPro" id="IPR000182">
    <property type="entry name" value="GNAT_dom"/>
</dbReference>
<dbReference type="EMBL" id="JAFIMR010000004">
    <property type="protein sequence ID" value="KAI1879254.1"/>
    <property type="molecule type" value="Genomic_DNA"/>
</dbReference>
<name>A0A9Q0AST8_9PEZI</name>
<proteinExistence type="predicted"/>
<accession>A0A9Q0AST8</accession>
<reference evidence="2" key="1">
    <citation type="submission" date="2021-03" db="EMBL/GenBank/DDBJ databases">
        <title>Revisited historic fungal species revealed as producer of novel bioactive compounds through whole genome sequencing and comparative genomics.</title>
        <authorList>
            <person name="Vignolle G.A."/>
            <person name="Hochenegger N."/>
            <person name="Mach R.L."/>
            <person name="Mach-Aigner A.R."/>
            <person name="Javad Rahimi M."/>
            <person name="Salim K.A."/>
            <person name="Chan C.M."/>
            <person name="Lim L.B.L."/>
            <person name="Cai F."/>
            <person name="Druzhinina I.S."/>
            <person name="U'Ren J.M."/>
            <person name="Derntl C."/>
        </authorList>
    </citation>
    <scope>NUCLEOTIDE SEQUENCE</scope>
    <source>
        <strain evidence="2">TUCIM 5799</strain>
    </source>
</reference>
<dbReference type="PROSITE" id="PS51186">
    <property type="entry name" value="GNAT"/>
    <property type="match status" value="1"/>
</dbReference>
<dbReference type="Pfam" id="PF00583">
    <property type="entry name" value="Acetyltransf_1"/>
    <property type="match status" value="1"/>
</dbReference>
<comment type="caution">
    <text evidence="2">The sequence shown here is derived from an EMBL/GenBank/DDBJ whole genome shotgun (WGS) entry which is preliminary data.</text>
</comment>
<dbReference type="Proteomes" id="UP000829685">
    <property type="component" value="Unassembled WGS sequence"/>
</dbReference>
<dbReference type="Gene3D" id="3.40.630.30">
    <property type="match status" value="1"/>
</dbReference>
<dbReference type="CDD" id="cd04301">
    <property type="entry name" value="NAT_SF"/>
    <property type="match status" value="1"/>
</dbReference>
<evidence type="ECO:0000313" key="2">
    <source>
        <dbReference type="EMBL" id="KAI1879254.1"/>
    </source>
</evidence>
<dbReference type="SUPFAM" id="SSF55729">
    <property type="entry name" value="Acyl-CoA N-acyltransferases (Nat)"/>
    <property type="match status" value="1"/>
</dbReference>
<sequence>MASFHDTFAADYPRQGALTKEQLQRLYVKNKFELTKHVSAVVGAKAQYFGGNDWFISWYSAPEGAEIHNGLEHQDVPDQHVPAALDAVKHNLKDRRFNWVTGPQDQNRLEYHLRRQDFTVDEQEPVMVVDLRQQTEAMRAAVPNGIRIGDIDSWRVRDWVKAWSGHAPVEATTHWTQIYDTMLNTLHRKQFCMFMAQQGGRVIGTGYLHCFAGIASIHAIAVVPELRGNGIGKALTAYGMQRAASIGYNISTLTSSRAGLNVFQSLGFKEFGVVKLNVWRPLIDRGTIENEQKEALEAEQEGWCLV</sequence>
<dbReference type="InterPro" id="IPR016181">
    <property type="entry name" value="Acyl_CoA_acyltransferase"/>
</dbReference>